<evidence type="ECO:0000259" key="1">
    <source>
        <dbReference type="Pfam" id="PF00723"/>
    </source>
</evidence>
<dbReference type="GO" id="GO:0005993">
    <property type="term" value="P:trehalose catabolic process"/>
    <property type="evidence" value="ECO:0007669"/>
    <property type="project" value="TreeGrafter"/>
</dbReference>
<reference evidence="3 4" key="1">
    <citation type="submission" date="2020-04" db="EMBL/GenBank/DDBJ databases">
        <title>Draft Genome Sequence of Streptomyces morookaense DSM 40503, an 8-azaguanine-producing strain.</title>
        <authorList>
            <person name="Qi J."/>
            <person name="Gao J.-M."/>
        </authorList>
    </citation>
    <scope>NUCLEOTIDE SEQUENCE [LARGE SCALE GENOMIC DNA]</scope>
    <source>
        <strain evidence="3 4">DSM 40503</strain>
    </source>
</reference>
<feature type="domain" description="Trehalase-like N-terminal" evidence="2">
    <location>
        <begin position="18"/>
        <end position="129"/>
    </location>
</feature>
<dbReference type="Pfam" id="PF19291">
    <property type="entry name" value="TREH_N"/>
    <property type="match status" value="1"/>
</dbReference>
<evidence type="ECO:0000313" key="4">
    <source>
        <dbReference type="Proteomes" id="UP000587462"/>
    </source>
</evidence>
<dbReference type="EMBL" id="JABBXF010000004">
    <property type="protein sequence ID" value="NVK76432.1"/>
    <property type="molecule type" value="Genomic_DNA"/>
</dbReference>
<dbReference type="RefSeq" id="WP_171078236.1">
    <property type="nucleotide sequence ID" value="NZ_BNBU01000001.1"/>
</dbReference>
<comment type="caution">
    <text evidence="3">The sequence shown here is derived from an EMBL/GenBank/DDBJ whole genome shotgun (WGS) entry which is preliminary data.</text>
</comment>
<evidence type="ECO:0000313" key="3">
    <source>
        <dbReference type="EMBL" id="NVK76432.1"/>
    </source>
</evidence>
<dbReference type="AlphaFoldDB" id="A0A7Y7AZZ2"/>
<organism evidence="3 4">
    <name type="scientific">Streptomyces morookaense</name>
    <name type="common">Streptoverticillium morookaense</name>
    <dbReference type="NCBI Taxonomy" id="1970"/>
    <lineage>
        <taxon>Bacteria</taxon>
        <taxon>Bacillati</taxon>
        <taxon>Actinomycetota</taxon>
        <taxon>Actinomycetes</taxon>
        <taxon>Kitasatosporales</taxon>
        <taxon>Streptomycetaceae</taxon>
        <taxon>Streptomyces</taxon>
    </lineage>
</organism>
<proteinExistence type="predicted"/>
<dbReference type="PANTHER" id="PTHR31616">
    <property type="entry name" value="TREHALASE"/>
    <property type="match status" value="1"/>
</dbReference>
<gene>
    <name evidence="3" type="ORF">HG542_02025</name>
</gene>
<name>A0A7Y7AZZ2_STRMO</name>
<dbReference type="Pfam" id="PF00723">
    <property type="entry name" value="Glyco_hydro_15"/>
    <property type="match status" value="1"/>
</dbReference>
<dbReference type="InterPro" id="IPR012341">
    <property type="entry name" value="6hp_glycosidase-like_sf"/>
</dbReference>
<dbReference type="SUPFAM" id="SSF48208">
    <property type="entry name" value="Six-hairpin glycosidases"/>
    <property type="match status" value="1"/>
</dbReference>
<dbReference type="GO" id="GO:0015927">
    <property type="term" value="F:trehalase activity"/>
    <property type="evidence" value="ECO:0007669"/>
    <property type="project" value="TreeGrafter"/>
</dbReference>
<protein>
    <submittedName>
        <fullName evidence="3">Glycoside hydrolase family 15 protein</fullName>
    </submittedName>
</protein>
<dbReference type="InterPro" id="IPR045582">
    <property type="entry name" value="Trehalase-like_N"/>
</dbReference>
<keyword evidence="4" id="KW-1185">Reference proteome</keyword>
<dbReference type="InterPro" id="IPR008928">
    <property type="entry name" value="6-hairpin_glycosidase_sf"/>
</dbReference>
<dbReference type="Gene3D" id="1.50.10.10">
    <property type="match status" value="1"/>
</dbReference>
<accession>A0A7Y7AZZ2</accession>
<dbReference type="InterPro" id="IPR011613">
    <property type="entry name" value="GH15-like"/>
</dbReference>
<sequence length="596" mass="65205">MNTASAVPGLGATLVAPQPLRQYALLADGERGVLVGPHGDHAWMCAPRWDSDAVFSTLIGGPGQYVVVPLARGVWGGYYEACTLIWRSRWVTDDGVVTSREALAFPGDRHRAVVLRRIVAEHGTARMSVALQLGTDDGRQHLRGLAQEGEGVWCARVGDLWLRWSGCTGQLRGTEDGGRRLTTELTVEPDSCHDLVLEIGDRPLPARPPDPEETWRATEAAWHSAVPELRHTVAPADARHAYTVLRGLTASSGGMVASVTTSLPERAEEGRNYDYRYVWIRDQCYAGQAVAAVGATALLDDAVRFVTARLHQDGPRLAPAYTAGGRTVPRERRLDLPGYPGGFDIVGNDVSTQFQLDVFGEALLLLGAAARQDRLDADGRRAVAIAADAIAQRWTEPDAGIWELRPQLWAHSRLVCAAGLRAAAAQRILDGRSDDWLRLADRLVTYTADRCLHPSGRWQRSPGDTGLDGSLLLAAIRGAVPGDDPRTVATLGTYIRELTDDYFAYRFRHDERPLQEAEGAFLLCGFVTALAEHQQGREVEAFRWFERNRAACSPAGLYSEEYDIAQRQMRGNLPQAFVHALMLECAARLAGPWDGA</sequence>
<keyword evidence="3" id="KW-0378">Hydrolase</keyword>
<evidence type="ECO:0000259" key="2">
    <source>
        <dbReference type="Pfam" id="PF19291"/>
    </source>
</evidence>
<feature type="domain" description="GH15-like" evidence="1">
    <location>
        <begin position="250"/>
        <end position="586"/>
    </location>
</feature>
<dbReference type="PANTHER" id="PTHR31616:SF10">
    <property type="entry name" value="TREHALASE"/>
    <property type="match status" value="1"/>
</dbReference>
<dbReference type="Proteomes" id="UP000587462">
    <property type="component" value="Unassembled WGS sequence"/>
</dbReference>